<evidence type="ECO:0000256" key="5">
    <source>
        <dbReference type="ARBA" id="ARBA00022598"/>
    </source>
</evidence>
<keyword evidence="6" id="KW-0547">Nucleotide-binding</keyword>
<comment type="caution">
    <text evidence="17">The sequence shown here is derived from an EMBL/GenBank/DDBJ whole genome shotgun (WGS) entry which is preliminary data.</text>
</comment>
<dbReference type="RefSeq" id="WP_114186566.1">
    <property type="nucleotide sequence ID" value="NZ_BJYU01000039.1"/>
</dbReference>
<name>A0A512BTI8_9HYPH</name>
<keyword evidence="8" id="KW-0067">ATP-binding</keyword>
<feature type="domain" description="AMP-binding enzyme C-terminal" evidence="16">
    <location>
        <begin position="486"/>
        <end position="560"/>
    </location>
</feature>
<dbReference type="InterPro" id="IPR042099">
    <property type="entry name" value="ANL_N_sf"/>
</dbReference>
<evidence type="ECO:0000256" key="10">
    <source>
        <dbReference type="ARBA" id="ARBA00023098"/>
    </source>
</evidence>
<dbReference type="Pfam" id="PF00501">
    <property type="entry name" value="AMP-binding"/>
    <property type="match status" value="1"/>
</dbReference>
<evidence type="ECO:0000256" key="6">
    <source>
        <dbReference type="ARBA" id="ARBA00022741"/>
    </source>
</evidence>
<sequence length="574" mass="61932">MNATTPAAALSGATDQLVARPWLDAYPPQVPKVIDEAKIGTLVDMFREGVAAYGGRNAAESFGKRITYAELGRKADAVASWLQAQGLQRGDRVAIMLPNVMAYPAILFGILSAGCTVVNVNPLYTARELTHQLQDAGARHLFVLENFAATVQDALSGLDLKQVILVTPGDLLGLKGAIVNLVSRHVKKAVKPYDLPAAISFKSVLAQGSKQPPRAVTVSPDDMAFLQYTGGTTGIAKGAVLLHRNVVANVLQCEAWMRPFFGERNDHVMVTALPLYHIFGLTVCALLMTKIGGCQLLIANPRDIAGFVKTLKSRPFTLMSGVNTLYNALANAPGIREVDFSQMVFSVSGGMATQAVVAKKWKEVTGQPIVEGYGLSETSPVICANRLDIDEFTGTIGYPLPSTDVSVRGADGTALPYGERGELCAKGPQIMAGYWQRPDETARAMTPDGYFRTGDVAVMQPSGEVKIVDRMKDMILVSGFNVYPNEVEEVIAQHPGVTEVAVIGLPDQAAGEVVVAYVVRKDASLTPDTLREFCRENLTAYKVPRRVEFRETLPKTNVGKVLRRALKDEVTQAQ</sequence>
<dbReference type="GO" id="GO:0016020">
    <property type="term" value="C:membrane"/>
    <property type="evidence" value="ECO:0007669"/>
    <property type="project" value="UniProtKB-SubCell"/>
</dbReference>
<dbReference type="InterPro" id="IPR025110">
    <property type="entry name" value="AMP-bd_C"/>
</dbReference>
<dbReference type="InterPro" id="IPR050237">
    <property type="entry name" value="ATP-dep_AMP-bd_enzyme"/>
</dbReference>
<dbReference type="PROSITE" id="PS00455">
    <property type="entry name" value="AMP_BINDING"/>
    <property type="match status" value="1"/>
</dbReference>
<evidence type="ECO:0000256" key="12">
    <source>
        <dbReference type="ARBA" id="ARBA00026121"/>
    </source>
</evidence>
<keyword evidence="18" id="KW-1185">Reference proteome</keyword>
<evidence type="ECO:0000256" key="2">
    <source>
        <dbReference type="ARBA" id="ARBA00004170"/>
    </source>
</evidence>
<dbReference type="GO" id="GO:0004467">
    <property type="term" value="F:long-chain fatty acid-CoA ligase activity"/>
    <property type="evidence" value="ECO:0007669"/>
    <property type="project" value="UniProtKB-EC"/>
</dbReference>
<keyword evidence="11" id="KW-0472">Membrane</keyword>
<dbReference type="FunFam" id="3.40.50.12780:FF:000003">
    <property type="entry name" value="Long-chain-fatty-acid--CoA ligase FadD"/>
    <property type="match status" value="1"/>
</dbReference>
<evidence type="ECO:0000256" key="3">
    <source>
        <dbReference type="ARBA" id="ARBA00005005"/>
    </source>
</evidence>
<evidence type="ECO:0000256" key="11">
    <source>
        <dbReference type="ARBA" id="ARBA00023136"/>
    </source>
</evidence>
<comment type="similarity">
    <text evidence="4">Belongs to the ATP-dependent AMP-binding enzyme family.</text>
</comment>
<dbReference type="GO" id="GO:0005524">
    <property type="term" value="F:ATP binding"/>
    <property type="evidence" value="ECO:0007669"/>
    <property type="project" value="UniProtKB-KW"/>
</dbReference>
<dbReference type="CDD" id="cd05936">
    <property type="entry name" value="FC-FACS_FadD_like"/>
    <property type="match status" value="1"/>
</dbReference>
<evidence type="ECO:0000256" key="1">
    <source>
        <dbReference type="ARBA" id="ARBA00001946"/>
    </source>
</evidence>
<organism evidence="17 18">
    <name type="scientific">Microvirga aerophila</name>
    <dbReference type="NCBI Taxonomy" id="670291"/>
    <lineage>
        <taxon>Bacteria</taxon>
        <taxon>Pseudomonadati</taxon>
        <taxon>Pseudomonadota</taxon>
        <taxon>Alphaproteobacteria</taxon>
        <taxon>Hyphomicrobiales</taxon>
        <taxon>Methylobacteriaceae</taxon>
        <taxon>Microvirga</taxon>
    </lineage>
</organism>
<dbReference type="Gene3D" id="3.40.50.12780">
    <property type="entry name" value="N-terminal domain of ligase-like"/>
    <property type="match status" value="1"/>
</dbReference>
<evidence type="ECO:0000256" key="8">
    <source>
        <dbReference type="ARBA" id="ARBA00022840"/>
    </source>
</evidence>
<evidence type="ECO:0000259" key="15">
    <source>
        <dbReference type="Pfam" id="PF00501"/>
    </source>
</evidence>
<evidence type="ECO:0000259" key="16">
    <source>
        <dbReference type="Pfam" id="PF13193"/>
    </source>
</evidence>
<dbReference type="FunFam" id="3.30.300.30:FF:000006">
    <property type="entry name" value="Long-chain-fatty-acid--CoA ligase FadD"/>
    <property type="match status" value="1"/>
</dbReference>
<dbReference type="InterPro" id="IPR020845">
    <property type="entry name" value="AMP-binding_CS"/>
</dbReference>
<dbReference type="Pfam" id="PF13193">
    <property type="entry name" value="AMP-binding_C"/>
    <property type="match status" value="1"/>
</dbReference>
<dbReference type="AlphaFoldDB" id="A0A512BTI8"/>
<keyword evidence="10" id="KW-0443">Lipid metabolism</keyword>
<evidence type="ECO:0000256" key="4">
    <source>
        <dbReference type="ARBA" id="ARBA00006432"/>
    </source>
</evidence>
<keyword evidence="5 17" id="KW-0436">Ligase</keyword>
<feature type="domain" description="AMP-dependent synthetase/ligase" evidence="15">
    <location>
        <begin position="47"/>
        <end position="435"/>
    </location>
</feature>
<evidence type="ECO:0000256" key="9">
    <source>
        <dbReference type="ARBA" id="ARBA00022842"/>
    </source>
</evidence>
<dbReference type="Gene3D" id="3.30.300.30">
    <property type="match status" value="1"/>
</dbReference>
<protein>
    <recommendedName>
        <fullName evidence="13">Long-chain-fatty-acid--CoA ligase</fullName>
        <ecNumber evidence="12">6.2.1.3</ecNumber>
    </recommendedName>
    <alternativeName>
        <fullName evidence="14">Long-chain acyl-CoA synthetase</fullName>
    </alternativeName>
</protein>
<evidence type="ECO:0000313" key="18">
    <source>
        <dbReference type="Proteomes" id="UP000321085"/>
    </source>
</evidence>
<dbReference type="OrthoDB" id="9803968at2"/>
<evidence type="ECO:0000256" key="7">
    <source>
        <dbReference type="ARBA" id="ARBA00022832"/>
    </source>
</evidence>
<dbReference type="PANTHER" id="PTHR43767:SF8">
    <property type="entry name" value="LONG-CHAIN-FATTY-ACID--COA LIGASE"/>
    <property type="match status" value="1"/>
</dbReference>
<evidence type="ECO:0000256" key="13">
    <source>
        <dbReference type="ARBA" id="ARBA00039545"/>
    </source>
</evidence>
<keyword evidence="7" id="KW-0276">Fatty acid metabolism</keyword>
<dbReference type="InterPro" id="IPR045851">
    <property type="entry name" value="AMP-bd_C_sf"/>
</dbReference>
<evidence type="ECO:0000256" key="14">
    <source>
        <dbReference type="ARBA" id="ARBA00042773"/>
    </source>
</evidence>
<dbReference type="EMBL" id="BJYU01000039">
    <property type="protein sequence ID" value="GEO15281.1"/>
    <property type="molecule type" value="Genomic_DNA"/>
</dbReference>
<reference evidence="17 18" key="1">
    <citation type="submission" date="2019-07" db="EMBL/GenBank/DDBJ databases">
        <title>Whole genome shotgun sequence of Microvirga aerophila NBRC 106136.</title>
        <authorList>
            <person name="Hosoyama A."/>
            <person name="Uohara A."/>
            <person name="Ohji S."/>
            <person name="Ichikawa N."/>
        </authorList>
    </citation>
    <scope>NUCLEOTIDE SEQUENCE [LARGE SCALE GENOMIC DNA]</scope>
    <source>
        <strain evidence="17 18">NBRC 106136</strain>
    </source>
</reference>
<gene>
    <name evidence="17" type="primary">fadD</name>
    <name evidence="17" type="ORF">MAE02_29770</name>
</gene>
<dbReference type="EC" id="6.2.1.3" evidence="12"/>
<dbReference type="PANTHER" id="PTHR43767">
    <property type="entry name" value="LONG-CHAIN-FATTY-ACID--COA LIGASE"/>
    <property type="match status" value="1"/>
</dbReference>
<accession>A0A512BTI8</accession>
<dbReference type="InterPro" id="IPR000873">
    <property type="entry name" value="AMP-dep_synth/lig_dom"/>
</dbReference>
<evidence type="ECO:0000313" key="17">
    <source>
        <dbReference type="EMBL" id="GEO15281.1"/>
    </source>
</evidence>
<dbReference type="Proteomes" id="UP000321085">
    <property type="component" value="Unassembled WGS sequence"/>
</dbReference>
<comment type="cofactor">
    <cofactor evidence="1">
        <name>Mg(2+)</name>
        <dbReference type="ChEBI" id="CHEBI:18420"/>
    </cofactor>
</comment>
<dbReference type="SUPFAM" id="SSF56801">
    <property type="entry name" value="Acetyl-CoA synthetase-like"/>
    <property type="match status" value="1"/>
</dbReference>
<comment type="subcellular location">
    <subcellularLocation>
        <location evidence="2">Membrane</location>
        <topology evidence="2">Peripheral membrane protein</topology>
    </subcellularLocation>
</comment>
<keyword evidence="9" id="KW-0460">Magnesium</keyword>
<proteinExistence type="inferred from homology"/>
<comment type="pathway">
    <text evidence="3">Lipid metabolism; fatty acid beta-oxidation.</text>
</comment>